<feature type="non-terminal residue" evidence="4">
    <location>
        <position position="1"/>
    </location>
</feature>
<protein>
    <recommendedName>
        <fullName evidence="3">Peptidase S1 domain-containing protein</fullName>
    </recommendedName>
</protein>
<dbReference type="CDD" id="cd00190">
    <property type="entry name" value="Tryp_SPc"/>
    <property type="match status" value="1"/>
</dbReference>
<dbReference type="AlphaFoldDB" id="A0A2G9RHR3"/>
<sequence length="368" mass="40391">ASPFQQKSVGKTVKLRSDRKTGRVIIRCSQDGKRHEKYPKVRADLLIVDEECSVASREDILTMFLHLSGVQLSMSYSGCGKPVTSDRIVGGQDASPGDWPWQISLRRGGSHICGGVMIDSQWVLTAAHCFVRPYSVSDYMVNLGAYKLSVPSGVMSPITAINIHPIYKGAGSSGDIALLKLQYSIQYTDYIMPICIPEANVQFPSGMYCFVTGWGSIRQGVSLQSPQTLQQVELPIINQSDCDTMYHTNNPTLSPNTTIIRWDMICAGFPDGLKDACQGDSGGPLACKWDGSWLLAGIVSWGFGCAIANRPGVYTRVAAYSTWIKQFVPQFQLTPAVITPPFEPSGSVCPCHTHFLFLCTLLLHWLLK</sequence>
<keyword evidence="1" id="KW-1015">Disulfide bond</keyword>
<dbReference type="Gene3D" id="2.40.10.10">
    <property type="entry name" value="Trypsin-like serine proteases"/>
    <property type="match status" value="2"/>
</dbReference>
<evidence type="ECO:0000259" key="3">
    <source>
        <dbReference type="PROSITE" id="PS50240"/>
    </source>
</evidence>
<evidence type="ECO:0000256" key="1">
    <source>
        <dbReference type="ARBA" id="ARBA00023157"/>
    </source>
</evidence>
<gene>
    <name evidence="4" type="ORF">AB205_0052770</name>
</gene>
<dbReference type="EMBL" id="KV941774">
    <property type="protein sequence ID" value="PIO26753.1"/>
    <property type="molecule type" value="Genomic_DNA"/>
</dbReference>
<dbReference type="SUPFAM" id="SSF50494">
    <property type="entry name" value="Trypsin-like serine proteases"/>
    <property type="match status" value="1"/>
</dbReference>
<dbReference type="PRINTS" id="PR00722">
    <property type="entry name" value="CHYMOTRYPSIN"/>
</dbReference>
<organism evidence="4 5">
    <name type="scientific">Aquarana catesbeiana</name>
    <name type="common">American bullfrog</name>
    <name type="synonym">Rana catesbeiana</name>
    <dbReference type="NCBI Taxonomy" id="8400"/>
    <lineage>
        <taxon>Eukaryota</taxon>
        <taxon>Metazoa</taxon>
        <taxon>Chordata</taxon>
        <taxon>Craniata</taxon>
        <taxon>Vertebrata</taxon>
        <taxon>Euteleostomi</taxon>
        <taxon>Amphibia</taxon>
        <taxon>Batrachia</taxon>
        <taxon>Anura</taxon>
        <taxon>Neobatrachia</taxon>
        <taxon>Ranoidea</taxon>
        <taxon>Ranidae</taxon>
        <taxon>Aquarana</taxon>
    </lineage>
</organism>
<keyword evidence="2" id="KW-0645">Protease</keyword>
<dbReference type="PROSITE" id="PS50240">
    <property type="entry name" value="TRYPSIN_DOM"/>
    <property type="match status" value="1"/>
</dbReference>
<dbReference type="PROSITE" id="PS00135">
    <property type="entry name" value="TRYPSIN_SER"/>
    <property type="match status" value="1"/>
</dbReference>
<evidence type="ECO:0000313" key="4">
    <source>
        <dbReference type="EMBL" id="PIO26753.1"/>
    </source>
</evidence>
<dbReference type="Proteomes" id="UP000228934">
    <property type="component" value="Unassembled WGS sequence"/>
</dbReference>
<keyword evidence="5" id="KW-1185">Reference proteome</keyword>
<feature type="domain" description="Peptidase S1" evidence="3">
    <location>
        <begin position="88"/>
        <end position="329"/>
    </location>
</feature>
<dbReference type="InterPro" id="IPR001314">
    <property type="entry name" value="Peptidase_S1A"/>
</dbReference>
<keyword evidence="2" id="KW-0378">Hydrolase</keyword>
<dbReference type="SMART" id="SM00020">
    <property type="entry name" value="Tryp_SPc"/>
    <property type="match status" value="1"/>
</dbReference>
<name>A0A2G9RHR3_AQUCT</name>
<dbReference type="InterPro" id="IPR018114">
    <property type="entry name" value="TRYPSIN_HIS"/>
</dbReference>
<dbReference type="PANTHER" id="PTHR24253:SF170">
    <property type="entry name" value="PEPTIDASE S1 DOMAIN-CONTAINING PROTEIN"/>
    <property type="match status" value="1"/>
</dbReference>
<dbReference type="Pfam" id="PF00089">
    <property type="entry name" value="Trypsin"/>
    <property type="match status" value="1"/>
</dbReference>
<keyword evidence="2" id="KW-0720">Serine protease</keyword>
<dbReference type="PROSITE" id="PS00134">
    <property type="entry name" value="TRYPSIN_HIS"/>
    <property type="match status" value="1"/>
</dbReference>
<proteinExistence type="predicted"/>
<dbReference type="InterPro" id="IPR009003">
    <property type="entry name" value="Peptidase_S1_PA"/>
</dbReference>
<dbReference type="InterPro" id="IPR001254">
    <property type="entry name" value="Trypsin_dom"/>
</dbReference>
<dbReference type="OrthoDB" id="10002959at2759"/>
<evidence type="ECO:0000313" key="5">
    <source>
        <dbReference type="Proteomes" id="UP000228934"/>
    </source>
</evidence>
<reference evidence="5" key="1">
    <citation type="journal article" date="2017" name="Nat. Commun.">
        <title>The North American bullfrog draft genome provides insight into hormonal regulation of long noncoding RNA.</title>
        <authorList>
            <person name="Hammond S.A."/>
            <person name="Warren R.L."/>
            <person name="Vandervalk B.P."/>
            <person name="Kucuk E."/>
            <person name="Khan H."/>
            <person name="Gibb E.A."/>
            <person name="Pandoh P."/>
            <person name="Kirk H."/>
            <person name="Zhao Y."/>
            <person name="Jones M."/>
            <person name="Mungall A.J."/>
            <person name="Coope R."/>
            <person name="Pleasance S."/>
            <person name="Moore R.A."/>
            <person name="Holt R.A."/>
            <person name="Round J.M."/>
            <person name="Ohora S."/>
            <person name="Walle B.V."/>
            <person name="Veldhoen N."/>
            <person name="Helbing C.C."/>
            <person name="Birol I."/>
        </authorList>
    </citation>
    <scope>NUCLEOTIDE SEQUENCE [LARGE SCALE GENOMIC DNA]</scope>
</reference>
<dbReference type="PANTHER" id="PTHR24253">
    <property type="entry name" value="TRANSMEMBRANE PROTEASE SERINE"/>
    <property type="match status" value="1"/>
</dbReference>
<dbReference type="GO" id="GO:0004252">
    <property type="term" value="F:serine-type endopeptidase activity"/>
    <property type="evidence" value="ECO:0007669"/>
    <property type="project" value="InterPro"/>
</dbReference>
<dbReference type="GO" id="GO:0006508">
    <property type="term" value="P:proteolysis"/>
    <property type="evidence" value="ECO:0007669"/>
    <property type="project" value="UniProtKB-KW"/>
</dbReference>
<accession>A0A2G9RHR3</accession>
<dbReference type="InterPro" id="IPR043504">
    <property type="entry name" value="Peptidase_S1_PA_chymotrypsin"/>
</dbReference>
<dbReference type="FunFam" id="2.40.10.10:FF:000039">
    <property type="entry name" value="Brain-specific serine protease 4"/>
    <property type="match status" value="1"/>
</dbReference>
<dbReference type="InterPro" id="IPR033116">
    <property type="entry name" value="TRYPSIN_SER"/>
</dbReference>
<evidence type="ECO:0000256" key="2">
    <source>
        <dbReference type="RuleBase" id="RU363034"/>
    </source>
</evidence>